<dbReference type="InterPro" id="IPR003869">
    <property type="entry name" value="Polysac_CapD-like"/>
</dbReference>
<evidence type="ECO:0000313" key="5">
    <source>
        <dbReference type="Proteomes" id="UP000367750"/>
    </source>
</evidence>
<dbReference type="PANTHER" id="PTHR43318">
    <property type="entry name" value="UDP-N-ACETYLGLUCOSAMINE 4,6-DEHYDRATASE"/>
    <property type="match status" value="1"/>
</dbReference>
<reference evidence="4 5" key="1">
    <citation type="submission" date="2019-09" db="EMBL/GenBank/DDBJ databases">
        <title>Bacillus ochoae sp. nov., Paenibacillus whitsoniae sp. nov., Paenibacillus spiritus sp. nov. Isolated from the Mars Exploration Rover during spacecraft assembly.</title>
        <authorList>
            <person name="Seuylemezian A."/>
            <person name="Vaishampayan P."/>
        </authorList>
    </citation>
    <scope>NUCLEOTIDE SEQUENCE [LARGE SCALE GENOMIC DNA]</scope>
    <source>
        <strain evidence="4 5">MER_111</strain>
    </source>
</reference>
<evidence type="ECO:0000256" key="2">
    <source>
        <dbReference type="SAM" id="Phobius"/>
    </source>
</evidence>
<dbReference type="OrthoDB" id="9803111at2"/>
<dbReference type="CDD" id="cd05237">
    <property type="entry name" value="UDP_invert_4-6DH_SDR_e"/>
    <property type="match status" value="1"/>
</dbReference>
<dbReference type="Pfam" id="PF02719">
    <property type="entry name" value="Polysacc_synt_2"/>
    <property type="match status" value="1"/>
</dbReference>
<gene>
    <name evidence="4" type="ORF">F4V43_17550</name>
</gene>
<dbReference type="SUPFAM" id="SSF51735">
    <property type="entry name" value="NAD(P)-binding Rossmann-fold domains"/>
    <property type="match status" value="2"/>
</dbReference>
<feature type="domain" description="Polysaccharide biosynthesis protein CapD-like" evidence="3">
    <location>
        <begin position="280"/>
        <end position="563"/>
    </location>
</feature>
<evidence type="ECO:0000259" key="3">
    <source>
        <dbReference type="Pfam" id="PF02719"/>
    </source>
</evidence>
<feature type="transmembrane region" description="Helical" evidence="2">
    <location>
        <begin position="73"/>
        <end position="94"/>
    </location>
</feature>
<dbReference type="InterPro" id="IPR036291">
    <property type="entry name" value="NAD(P)-bd_dom_sf"/>
</dbReference>
<dbReference type="Proteomes" id="UP000367750">
    <property type="component" value="Unassembled WGS sequence"/>
</dbReference>
<comment type="similarity">
    <text evidence="1">Belongs to the polysaccharide synthase family.</text>
</comment>
<keyword evidence="2" id="KW-1133">Transmembrane helix</keyword>
<dbReference type="RefSeq" id="WP_150459565.1">
    <property type="nucleotide sequence ID" value="NZ_VYKK01000029.1"/>
</dbReference>
<dbReference type="PANTHER" id="PTHR43318:SF1">
    <property type="entry name" value="POLYSACCHARIDE BIOSYNTHESIS PROTEIN EPSC-RELATED"/>
    <property type="match status" value="1"/>
</dbReference>
<protein>
    <submittedName>
        <fullName evidence="4">Polysaccharide biosynthesis protein</fullName>
    </submittedName>
</protein>
<dbReference type="AlphaFoldDB" id="A0A5J5FVU2"/>
<evidence type="ECO:0000256" key="1">
    <source>
        <dbReference type="ARBA" id="ARBA00007430"/>
    </source>
</evidence>
<dbReference type="InterPro" id="IPR051203">
    <property type="entry name" value="Polysaccharide_Synthase-Rel"/>
</dbReference>
<keyword evidence="2" id="KW-0812">Transmembrane</keyword>
<dbReference type="Gene3D" id="3.40.50.720">
    <property type="entry name" value="NAD(P)-binding Rossmann-like Domain"/>
    <property type="match status" value="2"/>
</dbReference>
<feature type="transmembrane region" description="Helical" evidence="2">
    <location>
        <begin position="35"/>
        <end position="61"/>
    </location>
</feature>
<keyword evidence="5" id="KW-1185">Reference proteome</keyword>
<name>A0A5J5FVU2_9BACL</name>
<dbReference type="EMBL" id="VYKK01000029">
    <property type="protein sequence ID" value="KAA8997566.1"/>
    <property type="molecule type" value="Genomic_DNA"/>
</dbReference>
<evidence type="ECO:0000313" key="4">
    <source>
        <dbReference type="EMBL" id="KAA8997566.1"/>
    </source>
</evidence>
<organism evidence="4 5">
    <name type="scientific">Paenibacillus spiritus</name>
    <dbReference type="NCBI Taxonomy" id="2496557"/>
    <lineage>
        <taxon>Bacteria</taxon>
        <taxon>Bacillati</taxon>
        <taxon>Bacillota</taxon>
        <taxon>Bacilli</taxon>
        <taxon>Bacillales</taxon>
        <taxon>Paenibacillaceae</taxon>
        <taxon>Paenibacillus</taxon>
    </lineage>
</organism>
<comment type="caution">
    <text evidence="4">The sequence shown here is derived from an EMBL/GenBank/DDBJ whole genome shotgun (WGS) entry which is preliminary data.</text>
</comment>
<feature type="transmembrane region" description="Helical" evidence="2">
    <location>
        <begin position="7"/>
        <end position="29"/>
    </location>
</feature>
<sequence>MIYKHRLSVLMLLDSLIVVSAIFLGAFLVNASFNVFTFPVIASSVALFASYHLFAFVYHLYKKAWEYASIQEMLLIAKVVSVSIVCAGVVQLAATGNLQYRLLLVTWMLHILLIGGSRFCWRVFRTNVLSVPGEREDVKRTLIVGAGSAGTMVVRQLLSGSQELKPVAFVDDNVNLLGLDIMGLPVLGSTADIEAIVTSLRIEHVVIAIPSLGKNKLKKIYDECAKTPAKTQTIPSLEDLAIGKIAVSQFRDVQVEDLLGREPVTLDLESISDYITDKVVLVTGAGGSIGSEVCRQISAFRPRKLVLLGHGENSIYSIEIELKAAFRDSGIQFYTEIADLQDEAKIIGVMNYHKPNVVYHAAAHKHVPLMQRNPEEAVKNNILGTLHAAKAADLAGVGTFVMVSTDKAVNPTSVMGSTKRIAEMIIQNMDRFSQTKFVAVRFGNVLGSRGSVIPLFRRQIENGGPVTVTHPDMVRYFMTIPEASRLVIQAGALARGGEIFVLDMGDPVKILDLAKNLIRMSGYSLEEIGIEFTGMRPGEKLYEELLNETEVHEAQIYPKIYIGKSTEVDFNGIHHLLSVYEDLTIEELRKLLLDIANDRLELGSIPLATVSAG</sequence>
<proteinExistence type="inferred from homology"/>
<accession>A0A5J5FVU2</accession>
<keyword evidence="2" id="KW-0472">Membrane</keyword>
<dbReference type="Pfam" id="PF13727">
    <property type="entry name" value="CoA_binding_3"/>
    <property type="match status" value="1"/>
</dbReference>